<evidence type="ECO:0000256" key="2">
    <source>
        <dbReference type="ARBA" id="ARBA00022723"/>
    </source>
</evidence>
<dbReference type="SUPFAM" id="SSF54826">
    <property type="entry name" value="Enolase N-terminal domain-like"/>
    <property type="match status" value="1"/>
</dbReference>
<proteinExistence type="predicted"/>
<sequence>MLKIASVAAIEMRYPFSRLYGEGRVPQELLSPAAHFQRVKRTGQTATLIVATDQDGVKGFGECFGLPSPGPSRAIVEDVIAPALAGAEIASPEEAMQEFYRFFLALGNSRGGAMEALAGLDIALWDLLSKRAGKPLAEMLGGTVAPVRVYASPVPFLANPDDSAAKALAFLDQGYAAVKLKIGRGVETDVQHVRAIREAMPAGTPLMLDANCGYERDEALALLDGLAPYDIAWLEEPVEPEDFETLRMICERAPFPIGGGENDFTLSAFERLVDLGVTYLQPNVTRALGVTGMRRLDALARRTGVKVALHGVGTSIGVSTALHCCAGLAELTLFERNHLVNPMRDDVDVALTVDGSGAILPPSGHGHGGAPSVAAAQRIHDPAVQRALAPSSPVDMELAR</sequence>
<name>A0ABS7PYE5_9SPHN</name>
<protein>
    <submittedName>
        <fullName evidence="5">Mandelate racemase/muconate lactonizing enzyme family protein</fullName>
    </submittedName>
</protein>
<dbReference type="InterPro" id="IPR013341">
    <property type="entry name" value="Mandelate_racemase_N_dom"/>
</dbReference>
<evidence type="ECO:0000256" key="3">
    <source>
        <dbReference type="ARBA" id="ARBA00022842"/>
    </source>
</evidence>
<dbReference type="PANTHER" id="PTHR13794:SF58">
    <property type="entry name" value="MITOCHONDRIAL ENOLASE SUPERFAMILY MEMBER 1"/>
    <property type="match status" value="1"/>
</dbReference>
<dbReference type="InterPro" id="IPR029017">
    <property type="entry name" value="Enolase-like_N"/>
</dbReference>
<dbReference type="InterPro" id="IPR036849">
    <property type="entry name" value="Enolase-like_C_sf"/>
</dbReference>
<reference evidence="5 6" key="1">
    <citation type="submission" date="2021-08" db="EMBL/GenBank/DDBJ databases">
        <authorList>
            <person name="Tuo L."/>
        </authorList>
    </citation>
    <scope>NUCLEOTIDE SEQUENCE [LARGE SCALE GENOMIC DNA]</scope>
    <source>
        <strain evidence="5 6">JCM 31229</strain>
    </source>
</reference>
<dbReference type="CDD" id="cd03316">
    <property type="entry name" value="MR_like"/>
    <property type="match status" value="1"/>
</dbReference>
<accession>A0ABS7PYE5</accession>
<dbReference type="SFLD" id="SFLDS00001">
    <property type="entry name" value="Enolase"/>
    <property type="match status" value="1"/>
</dbReference>
<dbReference type="InterPro" id="IPR029065">
    <property type="entry name" value="Enolase_C-like"/>
</dbReference>
<organism evidence="5 6">
    <name type="scientific">Sphingomonas colocasiae</name>
    <dbReference type="NCBI Taxonomy" id="1848973"/>
    <lineage>
        <taxon>Bacteria</taxon>
        <taxon>Pseudomonadati</taxon>
        <taxon>Pseudomonadota</taxon>
        <taxon>Alphaproteobacteria</taxon>
        <taxon>Sphingomonadales</taxon>
        <taxon>Sphingomonadaceae</taxon>
        <taxon>Sphingomonas</taxon>
    </lineage>
</organism>
<dbReference type="Pfam" id="PF13378">
    <property type="entry name" value="MR_MLE_C"/>
    <property type="match status" value="1"/>
</dbReference>
<dbReference type="PROSITE" id="PS00909">
    <property type="entry name" value="MR_MLE_2"/>
    <property type="match status" value="1"/>
</dbReference>
<dbReference type="InterPro" id="IPR013342">
    <property type="entry name" value="Mandelate_racemase_C"/>
</dbReference>
<dbReference type="SMART" id="SM00922">
    <property type="entry name" value="MR_MLE"/>
    <property type="match status" value="1"/>
</dbReference>
<dbReference type="SUPFAM" id="SSF51604">
    <property type="entry name" value="Enolase C-terminal domain-like"/>
    <property type="match status" value="1"/>
</dbReference>
<dbReference type="Gene3D" id="3.20.20.120">
    <property type="entry name" value="Enolase-like C-terminal domain"/>
    <property type="match status" value="1"/>
</dbReference>
<dbReference type="InterPro" id="IPR046945">
    <property type="entry name" value="RHMD-like"/>
</dbReference>
<evidence type="ECO:0000313" key="5">
    <source>
        <dbReference type="EMBL" id="MBY8826389.1"/>
    </source>
</evidence>
<dbReference type="Proteomes" id="UP000706039">
    <property type="component" value="Unassembled WGS sequence"/>
</dbReference>
<dbReference type="Pfam" id="PF02746">
    <property type="entry name" value="MR_MLE_N"/>
    <property type="match status" value="1"/>
</dbReference>
<comment type="caution">
    <text evidence="5">The sequence shown here is derived from an EMBL/GenBank/DDBJ whole genome shotgun (WGS) entry which is preliminary data.</text>
</comment>
<evidence type="ECO:0000313" key="6">
    <source>
        <dbReference type="Proteomes" id="UP000706039"/>
    </source>
</evidence>
<gene>
    <name evidence="5" type="ORF">K7G82_29060</name>
</gene>
<keyword evidence="3" id="KW-0460">Magnesium</keyword>
<keyword evidence="6" id="KW-1185">Reference proteome</keyword>
<dbReference type="EMBL" id="JAINVV010000017">
    <property type="protein sequence ID" value="MBY8826389.1"/>
    <property type="molecule type" value="Genomic_DNA"/>
</dbReference>
<dbReference type="Gene3D" id="3.30.390.10">
    <property type="entry name" value="Enolase-like, N-terminal domain"/>
    <property type="match status" value="1"/>
</dbReference>
<feature type="domain" description="Mandelate racemase/muconate lactonizing enzyme C-terminal" evidence="4">
    <location>
        <begin position="160"/>
        <end position="256"/>
    </location>
</feature>
<evidence type="ECO:0000256" key="1">
    <source>
        <dbReference type="ARBA" id="ARBA00001946"/>
    </source>
</evidence>
<dbReference type="PANTHER" id="PTHR13794">
    <property type="entry name" value="ENOLASE SUPERFAMILY, MANDELATE RACEMASE"/>
    <property type="match status" value="1"/>
</dbReference>
<keyword evidence="2" id="KW-0479">Metal-binding</keyword>
<comment type="cofactor">
    <cofactor evidence="1">
        <name>Mg(2+)</name>
        <dbReference type="ChEBI" id="CHEBI:18420"/>
    </cofactor>
</comment>
<dbReference type="InterPro" id="IPR018110">
    <property type="entry name" value="Mandel_Rmase/mucon_lact_enz_CS"/>
</dbReference>
<dbReference type="RefSeq" id="WP_222993995.1">
    <property type="nucleotide sequence ID" value="NZ_JAINVV010000017.1"/>
</dbReference>
<evidence type="ECO:0000259" key="4">
    <source>
        <dbReference type="SMART" id="SM00922"/>
    </source>
</evidence>